<evidence type="ECO:0000256" key="5">
    <source>
        <dbReference type="ARBA" id="ARBA00023004"/>
    </source>
</evidence>
<sequence>MKKQIRSIDATGLPFMLYADMKGRIYEHPYFRMAAMWGKEPTLLQDGDLIPLSEFAKLFYFPGCPAVGIDPETGQQKTVNEIDIDGVTTKCHAVAAFLEPGIVRTHLPAVDYRQKSYTLPMWAYTAVGFKNDGFVAAGFRIEDNPRWHPSNYDDRKLVRAIGRYKGKFNENRLVDHLVNCATVNHCFAAKNLFLKRWEAPMPVSRRCNASCLGCLSLQPKGSCEASHHRITFRPTIEELTEVGVSHLISSPQAIISFGQGCEGEPLTEYGLISGAISKIRARTKKGTINLNTNGSFPDRVQMIIESGLDSIRISLNSARPALYCAYYRPNKYDFEDVVESLTISRKMGVYTMINYLIFPGITDSDEEITAMIELIGKTGVNFLHLKNLCIDPQLYIEKMPAEKAKCVGIKKMIDILKGQFPDLELGYFNQPVRE</sequence>
<protein>
    <submittedName>
        <fullName evidence="8">Radical SAM domain protein</fullName>
    </submittedName>
</protein>
<keyword evidence="4" id="KW-0479">Metal-binding</keyword>
<dbReference type="GO" id="GO:0046872">
    <property type="term" value="F:metal ion binding"/>
    <property type="evidence" value="ECO:0007669"/>
    <property type="project" value="UniProtKB-KW"/>
</dbReference>
<dbReference type="AlphaFoldDB" id="A0A445N231"/>
<dbReference type="CDD" id="cd01335">
    <property type="entry name" value="Radical_SAM"/>
    <property type="match status" value="1"/>
</dbReference>
<dbReference type="InterPro" id="IPR013785">
    <property type="entry name" value="Aldolase_TIM"/>
</dbReference>
<dbReference type="SUPFAM" id="SSF102114">
    <property type="entry name" value="Radical SAM enzymes"/>
    <property type="match status" value="1"/>
</dbReference>
<dbReference type="GO" id="GO:0051539">
    <property type="term" value="F:4 iron, 4 sulfur cluster binding"/>
    <property type="evidence" value="ECO:0007669"/>
    <property type="project" value="UniProtKB-KW"/>
</dbReference>
<organism evidence="8">
    <name type="scientific">uncultured Desulfobacterium sp</name>
    <dbReference type="NCBI Taxonomy" id="201089"/>
    <lineage>
        <taxon>Bacteria</taxon>
        <taxon>Pseudomonadati</taxon>
        <taxon>Thermodesulfobacteriota</taxon>
        <taxon>Desulfobacteria</taxon>
        <taxon>Desulfobacterales</taxon>
        <taxon>Desulfobacteriaceae</taxon>
        <taxon>Desulfobacterium</taxon>
        <taxon>environmental samples</taxon>
    </lineage>
</organism>
<comment type="cofactor">
    <cofactor evidence="1">
        <name>[4Fe-4S] cluster</name>
        <dbReference type="ChEBI" id="CHEBI:49883"/>
    </cofactor>
</comment>
<dbReference type="InterPro" id="IPR034457">
    <property type="entry name" value="Organic_radical-activating"/>
</dbReference>
<dbReference type="GO" id="GO:0003824">
    <property type="term" value="F:catalytic activity"/>
    <property type="evidence" value="ECO:0007669"/>
    <property type="project" value="InterPro"/>
</dbReference>
<dbReference type="InterPro" id="IPR007197">
    <property type="entry name" value="rSAM"/>
</dbReference>
<dbReference type="Pfam" id="PF04055">
    <property type="entry name" value="Radical_SAM"/>
    <property type="match status" value="1"/>
</dbReference>
<dbReference type="SFLD" id="SFLDG01109">
    <property type="entry name" value="Uncharacterised_Radical_SAM_Su"/>
    <property type="match status" value="1"/>
</dbReference>
<keyword evidence="3" id="KW-0949">S-adenosyl-L-methionine</keyword>
<evidence type="ECO:0000259" key="7">
    <source>
        <dbReference type="Pfam" id="PF04055"/>
    </source>
</evidence>
<keyword evidence="6" id="KW-0411">Iron-sulfur</keyword>
<evidence type="ECO:0000313" key="8">
    <source>
        <dbReference type="EMBL" id="SPD75741.1"/>
    </source>
</evidence>
<name>A0A445N231_9BACT</name>
<evidence type="ECO:0000256" key="4">
    <source>
        <dbReference type="ARBA" id="ARBA00022723"/>
    </source>
</evidence>
<dbReference type="PANTHER" id="PTHR30352:SF5">
    <property type="entry name" value="PYRUVATE FORMATE-LYASE 1-ACTIVATING ENZYME"/>
    <property type="match status" value="1"/>
</dbReference>
<dbReference type="PANTHER" id="PTHR30352">
    <property type="entry name" value="PYRUVATE FORMATE-LYASE-ACTIVATING ENZYME"/>
    <property type="match status" value="1"/>
</dbReference>
<accession>A0A445N231</accession>
<keyword evidence="5" id="KW-0408">Iron</keyword>
<evidence type="ECO:0000256" key="1">
    <source>
        <dbReference type="ARBA" id="ARBA00001966"/>
    </source>
</evidence>
<dbReference type="Gene3D" id="3.20.20.70">
    <property type="entry name" value="Aldolase class I"/>
    <property type="match status" value="1"/>
</dbReference>
<evidence type="ECO:0000256" key="2">
    <source>
        <dbReference type="ARBA" id="ARBA00022485"/>
    </source>
</evidence>
<keyword evidence="2" id="KW-0004">4Fe-4S</keyword>
<dbReference type="EMBL" id="OJIN01000217">
    <property type="protein sequence ID" value="SPD75741.1"/>
    <property type="molecule type" value="Genomic_DNA"/>
</dbReference>
<dbReference type="SFLD" id="SFLDS00029">
    <property type="entry name" value="Radical_SAM"/>
    <property type="match status" value="1"/>
</dbReference>
<feature type="domain" description="Radical SAM core" evidence="7">
    <location>
        <begin position="201"/>
        <end position="369"/>
    </location>
</feature>
<evidence type="ECO:0000256" key="6">
    <source>
        <dbReference type="ARBA" id="ARBA00023014"/>
    </source>
</evidence>
<proteinExistence type="predicted"/>
<reference evidence="8" key="1">
    <citation type="submission" date="2018-01" db="EMBL/GenBank/DDBJ databases">
        <authorList>
            <person name="Regsiter A."/>
            <person name="William W."/>
        </authorList>
    </citation>
    <scope>NUCLEOTIDE SEQUENCE</scope>
    <source>
        <strain evidence="8">TRIP AH-1</strain>
    </source>
</reference>
<gene>
    <name evidence="8" type="ORF">PITCH_A720081</name>
</gene>
<evidence type="ECO:0000256" key="3">
    <source>
        <dbReference type="ARBA" id="ARBA00022691"/>
    </source>
</evidence>
<dbReference type="InterPro" id="IPR058240">
    <property type="entry name" value="rSAM_sf"/>
</dbReference>